<reference evidence="2 3" key="1">
    <citation type="submission" date="2021-06" db="EMBL/GenBank/DDBJ databases">
        <authorList>
            <person name="Palmer J.M."/>
        </authorList>
    </citation>
    <scope>NUCLEOTIDE SEQUENCE [LARGE SCALE GENOMIC DNA]</scope>
    <source>
        <strain evidence="2 3">GA_2019</strain>
        <tissue evidence="2">Muscle</tissue>
    </source>
</reference>
<organism evidence="2 3">
    <name type="scientific">Goodea atripinnis</name>
    <dbReference type="NCBI Taxonomy" id="208336"/>
    <lineage>
        <taxon>Eukaryota</taxon>
        <taxon>Metazoa</taxon>
        <taxon>Chordata</taxon>
        <taxon>Craniata</taxon>
        <taxon>Vertebrata</taxon>
        <taxon>Euteleostomi</taxon>
        <taxon>Actinopterygii</taxon>
        <taxon>Neopterygii</taxon>
        <taxon>Teleostei</taxon>
        <taxon>Neoteleostei</taxon>
        <taxon>Acanthomorphata</taxon>
        <taxon>Ovalentaria</taxon>
        <taxon>Atherinomorphae</taxon>
        <taxon>Cyprinodontiformes</taxon>
        <taxon>Goodeidae</taxon>
        <taxon>Goodea</taxon>
    </lineage>
</organism>
<dbReference type="Proteomes" id="UP001476798">
    <property type="component" value="Unassembled WGS sequence"/>
</dbReference>
<protein>
    <submittedName>
        <fullName evidence="2">Uncharacterized protein</fullName>
    </submittedName>
</protein>
<proteinExistence type="predicted"/>
<dbReference type="EMBL" id="JAHRIO010000504">
    <property type="protein sequence ID" value="MEQ2158136.1"/>
    <property type="molecule type" value="Genomic_DNA"/>
</dbReference>
<comment type="caution">
    <text evidence="2">The sequence shown here is derived from an EMBL/GenBank/DDBJ whole genome shotgun (WGS) entry which is preliminary data.</text>
</comment>
<name>A0ABV0MGA3_9TELE</name>
<evidence type="ECO:0000313" key="3">
    <source>
        <dbReference type="Proteomes" id="UP001476798"/>
    </source>
</evidence>
<evidence type="ECO:0000313" key="2">
    <source>
        <dbReference type="EMBL" id="MEQ2158136.1"/>
    </source>
</evidence>
<keyword evidence="3" id="KW-1185">Reference proteome</keyword>
<feature type="region of interest" description="Disordered" evidence="1">
    <location>
        <begin position="1"/>
        <end position="29"/>
    </location>
</feature>
<sequence>MNRIESHFSSTTDTLWHSGPPGLEQLGRDTHRPRYLLTTASSGSAKGLQVISDRVADNFSILPGHHGAGDKGSGDGKDGDCICDGTDEAEDGDRGGIMAKTFAMFE</sequence>
<gene>
    <name evidence="2" type="ORF">GOODEAATRI_009155</name>
</gene>
<evidence type="ECO:0000256" key="1">
    <source>
        <dbReference type="SAM" id="MobiDB-lite"/>
    </source>
</evidence>
<accession>A0ABV0MGA3</accession>